<proteinExistence type="predicted"/>
<evidence type="ECO:0000313" key="1">
    <source>
        <dbReference type="EMBL" id="OSS52534.1"/>
    </source>
</evidence>
<dbReference type="EMBL" id="KZ107839">
    <property type="protein sequence ID" value="OSS52534.1"/>
    <property type="molecule type" value="Genomic_DNA"/>
</dbReference>
<name>A0A1Y2M8U7_EPING</name>
<reference evidence="1 2" key="1">
    <citation type="journal article" date="2017" name="Genome Announc.">
        <title>Genome sequence of the saprophytic ascomycete Epicoccum nigrum ICMP 19927 strain isolated from New Zealand.</title>
        <authorList>
            <person name="Fokin M."/>
            <person name="Fleetwood D."/>
            <person name="Weir B.S."/>
            <person name="Villas-Boas S.G."/>
        </authorList>
    </citation>
    <scope>NUCLEOTIDE SEQUENCE [LARGE SCALE GENOMIC DNA]</scope>
    <source>
        <strain evidence="1 2">ICMP 19927</strain>
    </source>
</reference>
<sequence>MAGYSMRWCNEGVDLSIFLQCAVWGFQQRSINHVVPASEDLLQYVVCLRSDGVVVHRVCDKRFATLDRACSLHTQLEIHIHILVIHGRISRHLVLPQLLHIVQLRPVLLCCKQLAYLFHFCQLRVAVEHEGVDHLAREVHRFFLIHVLRGELRKPGEKAFGRPVGRFALAVDGLMQQRVDDVRVPALRGLEGEYRRSSQVAELAQIRVCAQDQGMYVLEPAVLAEKDAQLEEPARAHVAFATLDAHGGVAEAGEQLEDALYAVDVLRVFGVVLLVPPLDARVQACVDFVWVVAEGRQTAEQECFFDALRVERQIRGRAKAAK</sequence>
<gene>
    <name evidence="1" type="ORF">B5807_03024</name>
</gene>
<dbReference type="AlphaFoldDB" id="A0A1Y2M8U7"/>
<evidence type="ECO:0000313" key="2">
    <source>
        <dbReference type="Proteomes" id="UP000193240"/>
    </source>
</evidence>
<protein>
    <submittedName>
        <fullName evidence="1">Uncharacterized protein</fullName>
    </submittedName>
</protein>
<accession>A0A1Y2M8U7</accession>
<keyword evidence="2" id="KW-1185">Reference proteome</keyword>
<organism evidence="1 2">
    <name type="scientific">Epicoccum nigrum</name>
    <name type="common">Soil fungus</name>
    <name type="synonym">Epicoccum purpurascens</name>
    <dbReference type="NCBI Taxonomy" id="105696"/>
    <lineage>
        <taxon>Eukaryota</taxon>
        <taxon>Fungi</taxon>
        <taxon>Dikarya</taxon>
        <taxon>Ascomycota</taxon>
        <taxon>Pezizomycotina</taxon>
        <taxon>Dothideomycetes</taxon>
        <taxon>Pleosporomycetidae</taxon>
        <taxon>Pleosporales</taxon>
        <taxon>Pleosporineae</taxon>
        <taxon>Didymellaceae</taxon>
        <taxon>Epicoccum</taxon>
    </lineage>
</organism>
<dbReference type="InParanoid" id="A0A1Y2M8U7"/>
<dbReference type="Proteomes" id="UP000193240">
    <property type="component" value="Unassembled WGS sequence"/>
</dbReference>